<dbReference type="EMBL" id="QGTJ01000001">
    <property type="protein sequence ID" value="PWV65638.1"/>
    <property type="molecule type" value="Genomic_DNA"/>
</dbReference>
<feature type="signal peptide" evidence="2">
    <location>
        <begin position="1"/>
        <end position="25"/>
    </location>
</feature>
<feature type="compositionally biased region" description="Polar residues" evidence="1">
    <location>
        <begin position="88"/>
        <end position="98"/>
    </location>
</feature>
<protein>
    <submittedName>
        <fullName evidence="3">Uncharacterized protein</fullName>
    </submittedName>
</protein>
<comment type="caution">
    <text evidence="3">The sequence shown here is derived from an EMBL/GenBank/DDBJ whole genome shotgun (WGS) entry which is preliminary data.</text>
</comment>
<name>A0A317N140_9GAMM</name>
<feature type="region of interest" description="Disordered" evidence="1">
    <location>
        <begin position="74"/>
        <end position="98"/>
    </location>
</feature>
<evidence type="ECO:0000313" key="3">
    <source>
        <dbReference type="EMBL" id="PWV65638.1"/>
    </source>
</evidence>
<keyword evidence="4" id="KW-1185">Reference proteome</keyword>
<feature type="chain" id="PRO_5016292365" evidence="2">
    <location>
        <begin position="26"/>
        <end position="98"/>
    </location>
</feature>
<evidence type="ECO:0000313" key="4">
    <source>
        <dbReference type="Proteomes" id="UP000246569"/>
    </source>
</evidence>
<evidence type="ECO:0000256" key="2">
    <source>
        <dbReference type="SAM" id="SignalP"/>
    </source>
</evidence>
<gene>
    <name evidence="3" type="ORF">C7443_101122</name>
</gene>
<evidence type="ECO:0000256" key="1">
    <source>
        <dbReference type="SAM" id="MobiDB-lite"/>
    </source>
</evidence>
<proteinExistence type="predicted"/>
<feature type="region of interest" description="Disordered" evidence="1">
    <location>
        <begin position="26"/>
        <end position="54"/>
    </location>
</feature>
<accession>A0A317N140</accession>
<organism evidence="3 4">
    <name type="scientific">Plasticicumulans acidivorans</name>
    <dbReference type="NCBI Taxonomy" id="886464"/>
    <lineage>
        <taxon>Bacteria</taxon>
        <taxon>Pseudomonadati</taxon>
        <taxon>Pseudomonadota</taxon>
        <taxon>Gammaproteobacteria</taxon>
        <taxon>Candidatus Competibacteraceae</taxon>
        <taxon>Plasticicumulans</taxon>
    </lineage>
</organism>
<keyword evidence="2" id="KW-0732">Signal</keyword>
<dbReference type="AlphaFoldDB" id="A0A317N140"/>
<sequence>MSWCKQNSILVACALGMTLVLPVNAEPWYPQGKPDMPPEQPVSQAPGTPTPPPAAVPVVPLAVAGALAVGLAIAAGGDDNDGGDGTVTPPQHTPASHH</sequence>
<dbReference type="Proteomes" id="UP000246569">
    <property type="component" value="Unassembled WGS sequence"/>
</dbReference>
<reference evidence="3 4" key="1">
    <citation type="submission" date="2018-05" db="EMBL/GenBank/DDBJ databases">
        <title>Genomic Encyclopedia of Type Strains, Phase IV (KMG-IV): sequencing the most valuable type-strain genomes for metagenomic binning, comparative biology and taxonomic classification.</title>
        <authorList>
            <person name="Goeker M."/>
        </authorList>
    </citation>
    <scope>NUCLEOTIDE SEQUENCE [LARGE SCALE GENOMIC DNA]</scope>
    <source>
        <strain evidence="3 4">DSM 23606</strain>
    </source>
</reference>